<dbReference type="NCBIfam" id="NF005679">
    <property type="entry name" value="PRK07475.1"/>
    <property type="match status" value="1"/>
</dbReference>
<evidence type="ECO:0000313" key="1">
    <source>
        <dbReference type="EMBL" id="MFC5520958.1"/>
    </source>
</evidence>
<gene>
    <name evidence="1" type="ORF">ACFPP7_08500</name>
</gene>
<protein>
    <submittedName>
        <fullName evidence="1">Aspartate/glutamate racemase family protein</fullName>
    </submittedName>
</protein>
<organism evidence="1 2">
    <name type="scientific">Polaromonas jejuensis</name>
    <dbReference type="NCBI Taxonomy" id="457502"/>
    <lineage>
        <taxon>Bacteria</taxon>
        <taxon>Pseudomonadati</taxon>
        <taxon>Pseudomonadota</taxon>
        <taxon>Betaproteobacteria</taxon>
        <taxon>Burkholderiales</taxon>
        <taxon>Comamonadaceae</taxon>
        <taxon>Polaromonas</taxon>
    </lineage>
</organism>
<dbReference type="Gene3D" id="3.40.50.12500">
    <property type="match status" value="1"/>
</dbReference>
<accession>A0ABW0Q8Y9</accession>
<dbReference type="InterPro" id="IPR053714">
    <property type="entry name" value="Iso_Racemase_Enz_sf"/>
</dbReference>
<sequence>MSPTSRPFLGILMLDTRFPRPPGDIGNVQTFAPLGIPVRLSKVEGASPSRIVEQADPAMLQPFVDAAIALVEQGAAMISTSCGFLAAYQQQLEAAVPVPVITSSLLQCRALAAPGIVTINAASLHPAILRAAAVPEGTPVQGVRPGCEFHHRILSNDTQMDIAQAERDVVEAALQLVARHPEVKTVVLECTNMPVYRDAVAKSTARPVHDIVTLLNQAWLSHVGGP</sequence>
<keyword evidence="2" id="KW-1185">Reference proteome</keyword>
<reference evidence="2" key="1">
    <citation type="journal article" date="2019" name="Int. J. Syst. Evol. Microbiol.">
        <title>The Global Catalogue of Microorganisms (GCM) 10K type strain sequencing project: providing services to taxonomists for standard genome sequencing and annotation.</title>
        <authorList>
            <consortium name="The Broad Institute Genomics Platform"/>
            <consortium name="The Broad Institute Genome Sequencing Center for Infectious Disease"/>
            <person name="Wu L."/>
            <person name="Ma J."/>
        </authorList>
    </citation>
    <scope>NUCLEOTIDE SEQUENCE [LARGE SCALE GENOMIC DNA]</scope>
    <source>
        <strain evidence="2">CGMCC 4.7277</strain>
    </source>
</reference>
<comment type="caution">
    <text evidence="1">The sequence shown here is derived from an EMBL/GenBank/DDBJ whole genome shotgun (WGS) entry which is preliminary data.</text>
</comment>
<dbReference type="EMBL" id="JBHSMX010000012">
    <property type="protein sequence ID" value="MFC5520958.1"/>
    <property type="molecule type" value="Genomic_DNA"/>
</dbReference>
<evidence type="ECO:0000313" key="2">
    <source>
        <dbReference type="Proteomes" id="UP001596084"/>
    </source>
</evidence>
<name>A0ABW0Q8Y9_9BURK</name>
<proteinExistence type="predicted"/>
<dbReference type="Proteomes" id="UP001596084">
    <property type="component" value="Unassembled WGS sequence"/>
</dbReference>
<dbReference type="RefSeq" id="WP_068833617.1">
    <property type="nucleotide sequence ID" value="NZ_JBHSMX010000012.1"/>
</dbReference>